<protein>
    <submittedName>
        <fullName evidence="1">Uncharacterized protein</fullName>
    </submittedName>
</protein>
<keyword evidence="2" id="KW-1185">Reference proteome</keyword>
<organism evidence="1 2">
    <name type="scientific">Haemaphysalis longicornis</name>
    <name type="common">Bush tick</name>
    <dbReference type="NCBI Taxonomy" id="44386"/>
    <lineage>
        <taxon>Eukaryota</taxon>
        <taxon>Metazoa</taxon>
        <taxon>Ecdysozoa</taxon>
        <taxon>Arthropoda</taxon>
        <taxon>Chelicerata</taxon>
        <taxon>Arachnida</taxon>
        <taxon>Acari</taxon>
        <taxon>Parasitiformes</taxon>
        <taxon>Ixodida</taxon>
        <taxon>Ixodoidea</taxon>
        <taxon>Ixodidae</taxon>
        <taxon>Haemaphysalinae</taxon>
        <taxon>Haemaphysalis</taxon>
    </lineage>
</organism>
<dbReference type="Proteomes" id="UP000821853">
    <property type="component" value="Unassembled WGS sequence"/>
</dbReference>
<dbReference type="EMBL" id="JABSTR010000008">
    <property type="protein sequence ID" value="KAH9377928.1"/>
    <property type="molecule type" value="Genomic_DNA"/>
</dbReference>
<evidence type="ECO:0000313" key="2">
    <source>
        <dbReference type="Proteomes" id="UP000821853"/>
    </source>
</evidence>
<sequence length="114" mass="12300">MVAPTASIRECRGFFVQGAKNRPCTNCYSDCLPDPISVRSVSAAADLFLCGPVFSISGAHRYLRKTPSTPRSSQGFLANMKLALREQFHVNGLKCPSPVVNLPGYGLVRGQAVE</sequence>
<accession>A0A9J6GT98</accession>
<gene>
    <name evidence="1" type="ORF">HPB48_013922</name>
</gene>
<reference evidence="1 2" key="1">
    <citation type="journal article" date="2020" name="Cell">
        <title>Large-Scale Comparative Analyses of Tick Genomes Elucidate Their Genetic Diversity and Vector Capacities.</title>
        <authorList>
            <consortium name="Tick Genome and Microbiome Consortium (TIGMIC)"/>
            <person name="Jia N."/>
            <person name="Wang J."/>
            <person name="Shi W."/>
            <person name="Du L."/>
            <person name="Sun Y."/>
            <person name="Zhan W."/>
            <person name="Jiang J.F."/>
            <person name="Wang Q."/>
            <person name="Zhang B."/>
            <person name="Ji P."/>
            <person name="Bell-Sakyi L."/>
            <person name="Cui X.M."/>
            <person name="Yuan T.T."/>
            <person name="Jiang B.G."/>
            <person name="Yang W.F."/>
            <person name="Lam T.T."/>
            <person name="Chang Q.C."/>
            <person name="Ding S.J."/>
            <person name="Wang X.J."/>
            <person name="Zhu J.G."/>
            <person name="Ruan X.D."/>
            <person name="Zhao L."/>
            <person name="Wei J.T."/>
            <person name="Ye R.Z."/>
            <person name="Que T.C."/>
            <person name="Du C.H."/>
            <person name="Zhou Y.H."/>
            <person name="Cheng J.X."/>
            <person name="Dai P.F."/>
            <person name="Guo W.B."/>
            <person name="Han X.H."/>
            <person name="Huang E.J."/>
            <person name="Li L.F."/>
            <person name="Wei W."/>
            <person name="Gao Y.C."/>
            <person name="Liu J.Z."/>
            <person name="Shao H.Z."/>
            <person name="Wang X."/>
            <person name="Wang C.C."/>
            <person name="Yang T.C."/>
            <person name="Huo Q.B."/>
            <person name="Li W."/>
            <person name="Chen H.Y."/>
            <person name="Chen S.E."/>
            <person name="Zhou L.G."/>
            <person name="Ni X.B."/>
            <person name="Tian J.H."/>
            <person name="Sheng Y."/>
            <person name="Liu T."/>
            <person name="Pan Y.S."/>
            <person name="Xia L.Y."/>
            <person name="Li J."/>
            <person name="Zhao F."/>
            <person name="Cao W.C."/>
        </authorList>
    </citation>
    <scope>NUCLEOTIDE SEQUENCE [LARGE SCALE GENOMIC DNA]</scope>
    <source>
        <strain evidence="1">HaeL-2018</strain>
    </source>
</reference>
<dbReference type="AlphaFoldDB" id="A0A9J6GT98"/>
<evidence type="ECO:0000313" key="1">
    <source>
        <dbReference type="EMBL" id="KAH9377928.1"/>
    </source>
</evidence>
<proteinExistence type="predicted"/>
<name>A0A9J6GT98_HAELO</name>
<dbReference type="VEuPathDB" id="VectorBase:HLOH_044618"/>
<comment type="caution">
    <text evidence="1">The sequence shown here is derived from an EMBL/GenBank/DDBJ whole genome shotgun (WGS) entry which is preliminary data.</text>
</comment>